<dbReference type="AlphaFoldDB" id="A0AAT9TZ05"/>
<dbReference type="EMBL" id="OP575933">
    <property type="protein sequence ID" value="WGJ83454.1"/>
    <property type="molecule type" value="mRNA"/>
</dbReference>
<proteinExistence type="evidence at transcript level"/>
<dbReference type="CDD" id="cd23992">
    <property type="entry name" value="PBP_GOBP"/>
    <property type="match status" value="1"/>
</dbReference>
<sequence>MAAMYRLSLLVFTTCFLGAFADPIKDPIAVKNATWAQCQKQENVPDDVMKDIYFFTSSEKITDDHKCVVKCLQEAYHFWTDGTLNLNMVEKTINGMWKDPEVRHKLMVVIEECKDSDPQGSHPCQKNFDLLDCFIKGAKKGKIDIGNRGN</sequence>
<keyword evidence="1" id="KW-0732">Signal</keyword>
<feature type="chain" id="PRO_5043837883" evidence="1">
    <location>
        <begin position="22"/>
        <end position="150"/>
    </location>
</feature>
<evidence type="ECO:0000313" key="2">
    <source>
        <dbReference type="EMBL" id="WGJ83454.1"/>
    </source>
</evidence>
<feature type="signal peptide" evidence="1">
    <location>
        <begin position="1"/>
        <end position="21"/>
    </location>
</feature>
<gene>
    <name evidence="2" type="primary">OBP6</name>
</gene>
<dbReference type="Pfam" id="PF01395">
    <property type="entry name" value="PBP_GOBP"/>
    <property type="match status" value="1"/>
</dbReference>
<dbReference type="InterPro" id="IPR036728">
    <property type="entry name" value="PBP_GOBP_sf"/>
</dbReference>
<organism evidence="2">
    <name type="scientific">Eocanthecona furcellata</name>
    <dbReference type="NCBI Taxonomy" id="696902"/>
    <lineage>
        <taxon>Eukaryota</taxon>
        <taxon>Metazoa</taxon>
        <taxon>Ecdysozoa</taxon>
        <taxon>Arthropoda</taxon>
        <taxon>Hexapoda</taxon>
        <taxon>Insecta</taxon>
        <taxon>Pterygota</taxon>
        <taxon>Neoptera</taxon>
        <taxon>Paraneoptera</taxon>
        <taxon>Hemiptera</taxon>
        <taxon>Heteroptera</taxon>
        <taxon>Panheteroptera</taxon>
        <taxon>Pentatomomorpha</taxon>
        <taxon>Pentatomoidea</taxon>
        <taxon>Pentatomidae</taxon>
        <taxon>Asopinae</taxon>
        <taxon>Eocanthecona</taxon>
    </lineage>
</organism>
<protein>
    <submittedName>
        <fullName evidence="2">Odorant-binding protein 6</fullName>
    </submittedName>
</protein>
<dbReference type="Gene3D" id="1.10.238.20">
    <property type="entry name" value="Pheromone/general odorant binding protein domain"/>
    <property type="match status" value="1"/>
</dbReference>
<dbReference type="GO" id="GO:0005549">
    <property type="term" value="F:odorant binding"/>
    <property type="evidence" value="ECO:0007669"/>
    <property type="project" value="InterPro"/>
</dbReference>
<dbReference type="InterPro" id="IPR006170">
    <property type="entry name" value="PBP/GOBP"/>
</dbReference>
<reference evidence="2" key="1">
    <citation type="submission" date="2022-10" db="EMBL/GenBank/DDBJ databases">
        <authorList>
            <person name="Pan Y."/>
            <person name="Chen W."/>
        </authorList>
    </citation>
    <scope>NUCLEOTIDE SEQUENCE</scope>
</reference>
<evidence type="ECO:0000256" key="1">
    <source>
        <dbReference type="SAM" id="SignalP"/>
    </source>
</evidence>
<name>A0AAT9TZ05_9HEMI</name>
<accession>A0AAT9TZ05</accession>
<dbReference type="SUPFAM" id="SSF47565">
    <property type="entry name" value="Insect pheromone/odorant-binding proteins"/>
    <property type="match status" value="1"/>
</dbReference>